<reference evidence="2 3" key="1">
    <citation type="submission" date="2020-08" db="EMBL/GenBank/DDBJ databases">
        <title>Genomic Encyclopedia of Type Strains, Phase IV (KMG-IV): sequencing the most valuable type-strain genomes for metagenomic binning, comparative biology and taxonomic classification.</title>
        <authorList>
            <person name="Goeker M."/>
        </authorList>
    </citation>
    <scope>NUCLEOTIDE SEQUENCE [LARGE SCALE GENOMIC DNA]</scope>
    <source>
        <strain evidence="2 3">DSM 22198</strain>
    </source>
</reference>
<dbReference type="RefSeq" id="WP_184805442.1">
    <property type="nucleotide sequence ID" value="NZ_JACIIZ010000014.1"/>
</dbReference>
<feature type="chain" id="PRO_5031240701" evidence="1">
    <location>
        <begin position="23"/>
        <end position="333"/>
    </location>
</feature>
<feature type="signal peptide" evidence="1">
    <location>
        <begin position="1"/>
        <end position="22"/>
    </location>
</feature>
<keyword evidence="3" id="KW-1185">Reference proteome</keyword>
<proteinExistence type="predicted"/>
<evidence type="ECO:0000313" key="2">
    <source>
        <dbReference type="EMBL" id="MBB6253918.1"/>
    </source>
</evidence>
<organism evidence="2 3">
    <name type="scientific">Nitrospirillum iridis</name>
    <dbReference type="NCBI Taxonomy" id="765888"/>
    <lineage>
        <taxon>Bacteria</taxon>
        <taxon>Pseudomonadati</taxon>
        <taxon>Pseudomonadota</taxon>
        <taxon>Alphaproteobacteria</taxon>
        <taxon>Rhodospirillales</taxon>
        <taxon>Azospirillaceae</taxon>
        <taxon>Nitrospirillum</taxon>
    </lineage>
</organism>
<keyword evidence="1" id="KW-0732">Signal</keyword>
<protein>
    <submittedName>
        <fullName evidence="2">Uncharacterized protein</fullName>
    </submittedName>
</protein>
<dbReference type="EMBL" id="JACIIZ010000014">
    <property type="protein sequence ID" value="MBB6253918.1"/>
    <property type="molecule type" value="Genomic_DNA"/>
</dbReference>
<sequence length="333" mass="33297">MGMLHRVGMAALLAFASGPALADDAPDARAEVPITLTRLPDGTPRYSIPVTVDGRVVEAMLDSGSFGLRLLAGPEGAGEGTPMHYPYGSGVDLQGPARGASVAIGGLAASLPVQWVGHVGCITAKPDCPARALSPADYRIGGDGIPRAGFLAIIGVSLPHPGGRPPLPNPLTFLARRWIIDVPRAGGAHGRLVLNPSADEVAGYTRFPLDPALRGRGMGMNDALPGCVTVGDDAPVCAPVVIDSGAAGVVPLGAAGPSRRGASGPAVLTIGAGADAVRLSYTAGADVASRTDLSGVAGDPPGILTGVLAYQHAAVLYDAVSAEIGFKPDAAAP</sequence>
<dbReference type="Proteomes" id="UP000539175">
    <property type="component" value="Unassembled WGS sequence"/>
</dbReference>
<comment type="caution">
    <text evidence="2">The sequence shown here is derived from an EMBL/GenBank/DDBJ whole genome shotgun (WGS) entry which is preliminary data.</text>
</comment>
<evidence type="ECO:0000313" key="3">
    <source>
        <dbReference type="Proteomes" id="UP000539175"/>
    </source>
</evidence>
<dbReference type="AlphaFoldDB" id="A0A7X0EEI9"/>
<accession>A0A7X0EEI9</accession>
<gene>
    <name evidence="2" type="ORF">FHS74_004494</name>
</gene>
<name>A0A7X0EEI9_9PROT</name>
<evidence type="ECO:0000256" key="1">
    <source>
        <dbReference type="SAM" id="SignalP"/>
    </source>
</evidence>